<accession>A0A6J6X5M0</accession>
<keyword evidence="2" id="KW-1003">Cell membrane</keyword>
<dbReference type="EMBL" id="CAEZWM010000072">
    <property type="protein sequence ID" value="CAB4656522.1"/>
    <property type="molecule type" value="Genomic_DNA"/>
</dbReference>
<dbReference type="CDD" id="cd07984">
    <property type="entry name" value="LPLAT_LABLAT-like"/>
    <property type="match status" value="1"/>
</dbReference>
<keyword evidence="3" id="KW-0997">Cell inner membrane</keyword>
<keyword evidence="6" id="KW-0012">Acyltransferase</keyword>
<dbReference type="InterPro" id="IPR004960">
    <property type="entry name" value="LipA_acyltrans"/>
</dbReference>
<feature type="compositionally biased region" description="Basic and acidic residues" evidence="7">
    <location>
        <begin position="330"/>
        <end position="339"/>
    </location>
</feature>
<protein>
    <submittedName>
        <fullName evidence="9">Unannotated protein</fullName>
    </submittedName>
</protein>
<keyword evidence="5" id="KW-0472">Membrane</keyword>
<name>A0A6J6X5M0_9ZZZZ</name>
<dbReference type="PANTHER" id="PTHR30606">
    <property type="entry name" value="LIPID A BIOSYNTHESIS LAUROYL ACYLTRANSFERASE"/>
    <property type="match status" value="1"/>
</dbReference>
<dbReference type="GO" id="GO:1901137">
    <property type="term" value="P:carbohydrate derivative biosynthetic process"/>
    <property type="evidence" value="ECO:0007669"/>
    <property type="project" value="UniProtKB-ARBA"/>
</dbReference>
<sequence length="339" mass="37154">MLPVAVDPDVSVDPPSGKTSSLKERTPYYAYRVGSAIANALPESIAMRLFNFVARVAALFMPAKRRLVARNLQRVRGINPNEATQDSGILNREVASVFTSYARYWLELFRLPGETPEEIIAKFYIEGGEHLDAALERGKGLIATVPHVGGFDYSGAWFAAKGHRPAAVVEALEPPELLSWFTGLRSSLGVEVIPLGKDSAPRVSAALNENRLVCLMTDRDISGDGVPVEFFGEQTTMPGGPALLALRTGAALLPIVAYFEPNGMHHGVIQAPIVAEREGRLREDVVRVTQEIAYRFEEMIRVAPEQWHLLQPNWPSDRGAPAQSSGKSGNESRSKSRRK</sequence>
<evidence type="ECO:0000313" key="9">
    <source>
        <dbReference type="EMBL" id="CAB4790518.1"/>
    </source>
</evidence>
<gene>
    <name evidence="8" type="ORF">UFOPK2242_00710</name>
    <name evidence="9" type="ORF">UFOPK2925_01416</name>
    <name evidence="10" type="ORF">UFOPK3317_00017</name>
</gene>
<reference evidence="9" key="1">
    <citation type="submission" date="2020-05" db="EMBL/GenBank/DDBJ databases">
        <authorList>
            <person name="Chiriac C."/>
            <person name="Salcher M."/>
            <person name="Ghai R."/>
            <person name="Kavagutti S V."/>
        </authorList>
    </citation>
    <scope>NUCLEOTIDE SEQUENCE</scope>
</reference>
<dbReference type="PANTHER" id="PTHR30606:SF10">
    <property type="entry name" value="PHOSPHATIDYLINOSITOL MANNOSIDE ACYLTRANSFERASE"/>
    <property type="match status" value="1"/>
</dbReference>
<dbReference type="GO" id="GO:0016746">
    <property type="term" value="F:acyltransferase activity"/>
    <property type="evidence" value="ECO:0007669"/>
    <property type="project" value="UniProtKB-KW"/>
</dbReference>
<feature type="region of interest" description="Disordered" evidence="7">
    <location>
        <begin position="1"/>
        <end position="20"/>
    </location>
</feature>
<dbReference type="GO" id="GO:0005886">
    <property type="term" value="C:plasma membrane"/>
    <property type="evidence" value="ECO:0007669"/>
    <property type="project" value="UniProtKB-SubCell"/>
</dbReference>
<evidence type="ECO:0000313" key="8">
    <source>
        <dbReference type="EMBL" id="CAB4656522.1"/>
    </source>
</evidence>
<evidence type="ECO:0000313" key="10">
    <source>
        <dbReference type="EMBL" id="CAB4855059.1"/>
    </source>
</evidence>
<organism evidence="9">
    <name type="scientific">freshwater metagenome</name>
    <dbReference type="NCBI Taxonomy" id="449393"/>
    <lineage>
        <taxon>unclassified sequences</taxon>
        <taxon>metagenomes</taxon>
        <taxon>ecological metagenomes</taxon>
    </lineage>
</organism>
<evidence type="ECO:0000256" key="1">
    <source>
        <dbReference type="ARBA" id="ARBA00004533"/>
    </source>
</evidence>
<dbReference type="Pfam" id="PF03279">
    <property type="entry name" value="Lip_A_acyltrans"/>
    <property type="match status" value="1"/>
</dbReference>
<evidence type="ECO:0000256" key="2">
    <source>
        <dbReference type="ARBA" id="ARBA00022475"/>
    </source>
</evidence>
<dbReference type="GO" id="GO:0008610">
    <property type="term" value="P:lipid biosynthetic process"/>
    <property type="evidence" value="ECO:0007669"/>
    <property type="project" value="UniProtKB-ARBA"/>
</dbReference>
<evidence type="ECO:0000256" key="7">
    <source>
        <dbReference type="SAM" id="MobiDB-lite"/>
    </source>
</evidence>
<dbReference type="EMBL" id="CAEZZU010000254">
    <property type="protein sequence ID" value="CAB4790518.1"/>
    <property type="molecule type" value="Genomic_DNA"/>
</dbReference>
<dbReference type="EMBL" id="CAFBLK010000001">
    <property type="protein sequence ID" value="CAB4855059.1"/>
    <property type="molecule type" value="Genomic_DNA"/>
</dbReference>
<dbReference type="NCBIfam" id="NF005919">
    <property type="entry name" value="PRK07920.1"/>
    <property type="match status" value="1"/>
</dbReference>
<evidence type="ECO:0000256" key="5">
    <source>
        <dbReference type="ARBA" id="ARBA00023136"/>
    </source>
</evidence>
<evidence type="ECO:0000256" key="4">
    <source>
        <dbReference type="ARBA" id="ARBA00022679"/>
    </source>
</evidence>
<proteinExistence type="predicted"/>
<feature type="compositionally biased region" description="Low complexity" evidence="7">
    <location>
        <begin position="1"/>
        <end position="16"/>
    </location>
</feature>
<dbReference type="AlphaFoldDB" id="A0A6J6X5M0"/>
<feature type="region of interest" description="Disordered" evidence="7">
    <location>
        <begin position="312"/>
        <end position="339"/>
    </location>
</feature>
<comment type="subcellular location">
    <subcellularLocation>
        <location evidence="1">Cell inner membrane</location>
    </subcellularLocation>
</comment>
<evidence type="ECO:0000256" key="6">
    <source>
        <dbReference type="ARBA" id="ARBA00023315"/>
    </source>
</evidence>
<keyword evidence="4" id="KW-0808">Transferase</keyword>
<evidence type="ECO:0000256" key="3">
    <source>
        <dbReference type="ARBA" id="ARBA00022519"/>
    </source>
</evidence>